<accession>A0A9J6DWX8</accession>
<keyword evidence="3" id="KW-1185">Reference proteome</keyword>
<dbReference type="AlphaFoldDB" id="A0A9J6DWX8"/>
<protein>
    <recommendedName>
        <fullName evidence="4">Tick transposon</fullName>
    </recommendedName>
</protein>
<comment type="caution">
    <text evidence="2">The sequence shown here is derived from an EMBL/GenBank/DDBJ whole genome shotgun (WGS) entry which is preliminary data.</text>
</comment>
<organism evidence="2 3">
    <name type="scientific">Rhipicephalus microplus</name>
    <name type="common">Cattle tick</name>
    <name type="synonym">Boophilus microplus</name>
    <dbReference type="NCBI Taxonomy" id="6941"/>
    <lineage>
        <taxon>Eukaryota</taxon>
        <taxon>Metazoa</taxon>
        <taxon>Ecdysozoa</taxon>
        <taxon>Arthropoda</taxon>
        <taxon>Chelicerata</taxon>
        <taxon>Arachnida</taxon>
        <taxon>Acari</taxon>
        <taxon>Parasitiformes</taxon>
        <taxon>Ixodida</taxon>
        <taxon>Ixodoidea</taxon>
        <taxon>Ixodidae</taxon>
        <taxon>Rhipicephalinae</taxon>
        <taxon>Rhipicephalus</taxon>
        <taxon>Boophilus</taxon>
    </lineage>
</organism>
<evidence type="ECO:0000256" key="1">
    <source>
        <dbReference type="SAM" id="MobiDB-lite"/>
    </source>
</evidence>
<dbReference type="Proteomes" id="UP000821866">
    <property type="component" value="Unassembled WGS sequence"/>
</dbReference>
<name>A0A9J6DWX8_RHIMP</name>
<reference evidence="2" key="2">
    <citation type="submission" date="2021-09" db="EMBL/GenBank/DDBJ databases">
        <authorList>
            <person name="Jia N."/>
            <person name="Wang J."/>
            <person name="Shi W."/>
            <person name="Du L."/>
            <person name="Sun Y."/>
            <person name="Zhan W."/>
            <person name="Jiang J."/>
            <person name="Wang Q."/>
            <person name="Zhang B."/>
            <person name="Ji P."/>
            <person name="Sakyi L.B."/>
            <person name="Cui X."/>
            <person name="Yuan T."/>
            <person name="Jiang B."/>
            <person name="Yang W."/>
            <person name="Lam T.T.-Y."/>
            <person name="Chang Q."/>
            <person name="Ding S."/>
            <person name="Wang X."/>
            <person name="Zhu J."/>
            <person name="Ruan X."/>
            <person name="Zhao L."/>
            <person name="Wei J."/>
            <person name="Que T."/>
            <person name="Du C."/>
            <person name="Cheng J."/>
            <person name="Dai P."/>
            <person name="Han X."/>
            <person name="Huang E."/>
            <person name="Gao Y."/>
            <person name="Liu J."/>
            <person name="Shao H."/>
            <person name="Ye R."/>
            <person name="Li L."/>
            <person name="Wei W."/>
            <person name="Wang X."/>
            <person name="Wang C."/>
            <person name="Huo Q."/>
            <person name="Li W."/>
            <person name="Guo W."/>
            <person name="Chen H."/>
            <person name="Chen S."/>
            <person name="Zhou L."/>
            <person name="Zhou L."/>
            <person name="Ni X."/>
            <person name="Tian J."/>
            <person name="Zhou Y."/>
            <person name="Sheng Y."/>
            <person name="Liu T."/>
            <person name="Pan Y."/>
            <person name="Xia L."/>
            <person name="Li J."/>
            <person name="Zhao F."/>
            <person name="Cao W."/>
        </authorList>
    </citation>
    <scope>NUCLEOTIDE SEQUENCE</scope>
    <source>
        <strain evidence="2">Rmic-2018</strain>
        <tissue evidence="2">Larvae</tissue>
    </source>
</reference>
<dbReference type="EMBL" id="JABSTU010000007">
    <property type="protein sequence ID" value="KAH8026542.1"/>
    <property type="molecule type" value="Genomic_DNA"/>
</dbReference>
<evidence type="ECO:0000313" key="3">
    <source>
        <dbReference type="Proteomes" id="UP000821866"/>
    </source>
</evidence>
<proteinExistence type="predicted"/>
<evidence type="ECO:0008006" key="4">
    <source>
        <dbReference type="Google" id="ProtNLM"/>
    </source>
</evidence>
<feature type="compositionally biased region" description="Basic and acidic residues" evidence="1">
    <location>
        <begin position="1"/>
        <end position="27"/>
    </location>
</feature>
<sequence>MNRIIQDFRDDGRFTDMEHSGRPRATTEEEDRLITATIVADTFKSAENNREALSLTVSSETVRRRLSELGLQLFVAAQKPCLSDSQLQEGLVFATAMKDWTTEK</sequence>
<gene>
    <name evidence="2" type="ORF">HPB51_021436</name>
</gene>
<evidence type="ECO:0000313" key="2">
    <source>
        <dbReference type="EMBL" id="KAH8026542.1"/>
    </source>
</evidence>
<reference evidence="2" key="1">
    <citation type="journal article" date="2020" name="Cell">
        <title>Large-Scale Comparative Analyses of Tick Genomes Elucidate Their Genetic Diversity and Vector Capacities.</title>
        <authorList>
            <consortium name="Tick Genome and Microbiome Consortium (TIGMIC)"/>
            <person name="Jia N."/>
            <person name="Wang J."/>
            <person name="Shi W."/>
            <person name="Du L."/>
            <person name="Sun Y."/>
            <person name="Zhan W."/>
            <person name="Jiang J.F."/>
            <person name="Wang Q."/>
            <person name="Zhang B."/>
            <person name="Ji P."/>
            <person name="Bell-Sakyi L."/>
            <person name="Cui X.M."/>
            <person name="Yuan T.T."/>
            <person name="Jiang B.G."/>
            <person name="Yang W.F."/>
            <person name="Lam T.T."/>
            <person name="Chang Q.C."/>
            <person name="Ding S.J."/>
            <person name="Wang X.J."/>
            <person name="Zhu J.G."/>
            <person name="Ruan X.D."/>
            <person name="Zhao L."/>
            <person name="Wei J.T."/>
            <person name="Ye R.Z."/>
            <person name="Que T.C."/>
            <person name="Du C.H."/>
            <person name="Zhou Y.H."/>
            <person name="Cheng J.X."/>
            <person name="Dai P.F."/>
            <person name="Guo W.B."/>
            <person name="Han X.H."/>
            <person name="Huang E.J."/>
            <person name="Li L.F."/>
            <person name="Wei W."/>
            <person name="Gao Y.C."/>
            <person name="Liu J.Z."/>
            <person name="Shao H.Z."/>
            <person name="Wang X."/>
            <person name="Wang C.C."/>
            <person name="Yang T.C."/>
            <person name="Huo Q.B."/>
            <person name="Li W."/>
            <person name="Chen H.Y."/>
            <person name="Chen S.E."/>
            <person name="Zhou L.G."/>
            <person name="Ni X.B."/>
            <person name="Tian J.H."/>
            <person name="Sheng Y."/>
            <person name="Liu T."/>
            <person name="Pan Y.S."/>
            <person name="Xia L.Y."/>
            <person name="Li J."/>
            <person name="Zhao F."/>
            <person name="Cao W.C."/>
        </authorList>
    </citation>
    <scope>NUCLEOTIDE SEQUENCE</scope>
    <source>
        <strain evidence="2">Rmic-2018</strain>
    </source>
</reference>
<feature type="region of interest" description="Disordered" evidence="1">
    <location>
        <begin position="1"/>
        <end position="29"/>
    </location>
</feature>